<evidence type="ECO:0000313" key="4">
    <source>
        <dbReference type="EMBL" id="MDQ0334972.1"/>
    </source>
</evidence>
<dbReference type="PANTHER" id="PTHR34220:SF7">
    <property type="entry name" value="SENSOR HISTIDINE KINASE YPDA"/>
    <property type="match status" value="1"/>
</dbReference>
<dbReference type="AlphaFoldDB" id="A0A9X0YKK6"/>
<feature type="transmembrane region" description="Helical" evidence="1">
    <location>
        <begin position="20"/>
        <end position="39"/>
    </location>
</feature>
<evidence type="ECO:0000313" key="5">
    <source>
        <dbReference type="Proteomes" id="UP001138672"/>
    </source>
</evidence>
<evidence type="ECO:0000259" key="2">
    <source>
        <dbReference type="Pfam" id="PF06580"/>
    </source>
</evidence>
<feature type="domain" description="Signal transduction histidine kinase internal region" evidence="2">
    <location>
        <begin position="172"/>
        <end position="249"/>
    </location>
</feature>
<keyword evidence="3" id="KW-0808">Transferase</keyword>
<comment type="caution">
    <text evidence="3">The sequence shown here is derived from an EMBL/GenBank/DDBJ whole genome shotgun (WGS) entry which is preliminary data.</text>
</comment>
<evidence type="ECO:0000313" key="3">
    <source>
        <dbReference type="EMBL" id="MBP1839668.1"/>
    </source>
</evidence>
<dbReference type="EMBL" id="JAUSUU010000003">
    <property type="protein sequence ID" value="MDQ0334972.1"/>
    <property type="molecule type" value="Genomic_DNA"/>
</dbReference>
<organism evidence="3 5">
    <name type="scientific">Formosa algae</name>
    <dbReference type="NCBI Taxonomy" id="225843"/>
    <lineage>
        <taxon>Bacteria</taxon>
        <taxon>Pseudomonadati</taxon>
        <taxon>Bacteroidota</taxon>
        <taxon>Flavobacteriia</taxon>
        <taxon>Flavobacteriales</taxon>
        <taxon>Flavobacteriaceae</taxon>
        <taxon>Formosa</taxon>
    </lineage>
</organism>
<feature type="transmembrane region" description="Helical" evidence="1">
    <location>
        <begin position="45"/>
        <end position="68"/>
    </location>
</feature>
<dbReference type="InterPro" id="IPR010559">
    <property type="entry name" value="Sig_transdc_His_kin_internal"/>
</dbReference>
<proteinExistence type="predicted"/>
<sequence>MYSIEIMVTPHTILKQLGRLGLHLLFWSGVLLFYTYFFGSGSDNMSYVLSFSIFLMPITIATTYVFIYKLIPDYLMLKKYALFGLYSLYTFIISSYLIILSIFYGLIYLSHFEYNNMAPVSQNLLFVMIGVYLVTTIVSAFKLLKLNLKQVENTSKLEHKILETQLKLKEQELQYLKMQIHPHFLFNTLNTMYGFSLKKADETPEMILKLSNLLDYLLYQIDKPFVLLKDEINHIEDYIALETLRFNNTLKIDFNTENSSEHTKVAPMLFLPFIENSFKHGVLKQGQLTIKINLAFKDHIVYFDIENSSVPNSKSQTGIGLENIKKRLDILYPNAYTLSILNNSETFKVHLTLNTKEAFANQ</sequence>
<dbReference type="RefSeq" id="WP_232301571.1">
    <property type="nucleotide sequence ID" value="NZ_JAUSUU010000003.1"/>
</dbReference>
<dbReference type="InterPro" id="IPR036890">
    <property type="entry name" value="HATPase_C_sf"/>
</dbReference>
<evidence type="ECO:0000313" key="6">
    <source>
        <dbReference type="Proteomes" id="UP001231587"/>
    </source>
</evidence>
<accession>A0A9X0YKK6</accession>
<protein>
    <submittedName>
        <fullName evidence="3">Sensor histidine kinase YesM</fullName>
    </submittedName>
</protein>
<name>A0A9X0YKK6_9FLAO</name>
<gene>
    <name evidence="3" type="ORF">J2Z56_001579</name>
    <name evidence="4" type="ORF">J2Z57_001405</name>
</gene>
<reference evidence="3" key="1">
    <citation type="submission" date="2021-03" db="EMBL/GenBank/DDBJ databases">
        <title>Genomic Encyclopedia of Type Strains, Phase IV (KMG-IV): sequencing the most valuable type-strain genomes for metagenomic binning, comparative biology and taxonomic classification.</title>
        <authorList>
            <person name="Goeker M."/>
        </authorList>
    </citation>
    <scope>NUCLEOTIDE SEQUENCE</scope>
    <source>
        <strain evidence="3">DSM 15523</strain>
        <strain evidence="4 6">DSM 16476</strain>
    </source>
</reference>
<keyword evidence="3" id="KW-0418">Kinase</keyword>
<keyword evidence="1" id="KW-0472">Membrane</keyword>
<feature type="transmembrane region" description="Helical" evidence="1">
    <location>
        <begin position="80"/>
        <end position="104"/>
    </location>
</feature>
<dbReference type="Gene3D" id="3.30.565.10">
    <property type="entry name" value="Histidine kinase-like ATPase, C-terminal domain"/>
    <property type="match status" value="1"/>
</dbReference>
<keyword evidence="1" id="KW-0812">Transmembrane</keyword>
<dbReference type="InterPro" id="IPR050640">
    <property type="entry name" value="Bact_2-comp_sensor_kinase"/>
</dbReference>
<dbReference type="Proteomes" id="UP001231587">
    <property type="component" value="Unassembled WGS sequence"/>
</dbReference>
<dbReference type="SUPFAM" id="SSF55874">
    <property type="entry name" value="ATPase domain of HSP90 chaperone/DNA topoisomerase II/histidine kinase"/>
    <property type="match status" value="1"/>
</dbReference>
<dbReference type="EMBL" id="JAGGJQ010000003">
    <property type="protein sequence ID" value="MBP1839668.1"/>
    <property type="molecule type" value="Genomic_DNA"/>
</dbReference>
<dbReference type="GO" id="GO:0016020">
    <property type="term" value="C:membrane"/>
    <property type="evidence" value="ECO:0007669"/>
    <property type="project" value="InterPro"/>
</dbReference>
<feature type="transmembrane region" description="Helical" evidence="1">
    <location>
        <begin position="124"/>
        <end position="144"/>
    </location>
</feature>
<keyword evidence="1" id="KW-1133">Transmembrane helix</keyword>
<dbReference type="PANTHER" id="PTHR34220">
    <property type="entry name" value="SENSOR HISTIDINE KINASE YPDA"/>
    <property type="match status" value="1"/>
</dbReference>
<dbReference type="Proteomes" id="UP001138672">
    <property type="component" value="Unassembled WGS sequence"/>
</dbReference>
<keyword evidence="6" id="KW-1185">Reference proteome</keyword>
<dbReference type="GO" id="GO:0000155">
    <property type="term" value="F:phosphorelay sensor kinase activity"/>
    <property type="evidence" value="ECO:0007669"/>
    <property type="project" value="InterPro"/>
</dbReference>
<dbReference type="Pfam" id="PF06580">
    <property type="entry name" value="His_kinase"/>
    <property type="match status" value="1"/>
</dbReference>
<evidence type="ECO:0000256" key="1">
    <source>
        <dbReference type="SAM" id="Phobius"/>
    </source>
</evidence>